<reference evidence="1 2" key="1">
    <citation type="submission" date="2015-10" db="EMBL/GenBank/DDBJ databases">
        <title>Butyribacter intestini gen. nov., sp. nov., a butyric acid-producing bacterium of the family Lachnospiraceae isolated from the human faeces.</title>
        <authorList>
            <person name="Zou Y."/>
            <person name="Xue W."/>
            <person name="Luo G."/>
            <person name="Lv M."/>
        </authorList>
    </citation>
    <scope>NUCLEOTIDE SEQUENCE [LARGE SCALE GENOMIC DNA]</scope>
    <source>
        <strain evidence="1 2">TF01-11</strain>
    </source>
</reference>
<dbReference type="AlphaFoldDB" id="A0AAW3JTF2"/>
<keyword evidence="2" id="KW-1185">Reference proteome</keyword>
<dbReference type="Proteomes" id="UP000050833">
    <property type="component" value="Unassembled WGS sequence"/>
</dbReference>
<gene>
    <name evidence="1" type="ORF">APZ18_00355</name>
</gene>
<name>A0AAW3JTF2_9FIRM</name>
<evidence type="ECO:0000313" key="1">
    <source>
        <dbReference type="EMBL" id="KQC85700.1"/>
    </source>
</evidence>
<sequence length="83" mass="9388">MITDAAFVAAFVAFARDANITVMGTVSSVKAVVKRFIRSSFLFEYDMGFHFFGYSSTVLKNLFTNGFKTHVFIKGMFNYISFI</sequence>
<protein>
    <submittedName>
        <fullName evidence="1">Uncharacterized protein</fullName>
    </submittedName>
</protein>
<evidence type="ECO:0000313" key="2">
    <source>
        <dbReference type="Proteomes" id="UP000050833"/>
    </source>
</evidence>
<organism evidence="1 2">
    <name type="scientific">Butyribacter intestini</name>
    <dbReference type="NCBI Taxonomy" id="1703332"/>
    <lineage>
        <taxon>Bacteria</taxon>
        <taxon>Bacillati</taxon>
        <taxon>Bacillota</taxon>
        <taxon>Clostridia</taxon>
        <taxon>Lachnospirales</taxon>
        <taxon>Lachnospiraceae</taxon>
        <taxon>Butyribacter</taxon>
    </lineage>
</organism>
<comment type="caution">
    <text evidence="1">The sequence shown here is derived from an EMBL/GenBank/DDBJ whole genome shotgun (WGS) entry which is preliminary data.</text>
</comment>
<dbReference type="EMBL" id="LLKB01000001">
    <property type="protein sequence ID" value="KQC85700.1"/>
    <property type="molecule type" value="Genomic_DNA"/>
</dbReference>
<proteinExistence type="predicted"/>
<accession>A0AAW3JTF2</accession>